<protein>
    <submittedName>
        <fullName evidence="2">Uncharacterized protein</fullName>
    </submittedName>
</protein>
<reference evidence="2" key="1">
    <citation type="submission" date="2021-06" db="EMBL/GenBank/DDBJ databases">
        <title>Parelaphostrongylus tenuis whole genome reference sequence.</title>
        <authorList>
            <person name="Garwood T.J."/>
            <person name="Larsen P.A."/>
            <person name="Fountain-Jones N.M."/>
            <person name="Garbe J.R."/>
            <person name="Macchietto M.G."/>
            <person name="Kania S.A."/>
            <person name="Gerhold R.W."/>
            <person name="Richards J.E."/>
            <person name="Wolf T.M."/>
        </authorList>
    </citation>
    <scope>NUCLEOTIDE SEQUENCE</scope>
    <source>
        <strain evidence="2">MNPRO001-30</strain>
        <tissue evidence="2">Meninges</tissue>
    </source>
</reference>
<proteinExistence type="predicted"/>
<comment type="caution">
    <text evidence="2">The sequence shown here is derived from an EMBL/GenBank/DDBJ whole genome shotgun (WGS) entry which is preliminary data.</text>
</comment>
<accession>A0AAD5LXV0</accession>
<dbReference type="Proteomes" id="UP001196413">
    <property type="component" value="Unassembled WGS sequence"/>
</dbReference>
<dbReference type="EMBL" id="JAHQIW010000178">
    <property type="protein sequence ID" value="KAJ1346473.1"/>
    <property type="molecule type" value="Genomic_DNA"/>
</dbReference>
<feature type="region of interest" description="Disordered" evidence="1">
    <location>
        <begin position="23"/>
        <end position="49"/>
    </location>
</feature>
<organism evidence="2 3">
    <name type="scientific">Parelaphostrongylus tenuis</name>
    <name type="common">Meningeal worm</name>
    <dbReference type="NCBI Taxonomy" id="148309"/>
    <lineage>
        <taxon>Eukaryota</taxon>
        <taxon>Metazoa</taxon>
        <taxon>Ecdysozoa</taxon>
        <taxon>Nematoda</taxon>
        <taxon>Chromadorea</taxon>
        <taxon>Rhabditida</taxon>
        <taxon>Rhabditina</taxon>
        <taxon>Rhabditomorpha</taxon>
        <taxon>Strongyloidea</taxon>
        <taxon>Metastrongylidae</taxon>
        <taxon>Parelaphostrongylus</taxon>
    </lineage>
</organism>
<evidence type="ECO:0000313" key="3">
    <source>
        <dbReference type="Proteomes" id="UP001196413"/>
    </source>
</evidence>
<feature type="compositionally biased region" description="Polar residues" evidence="1">
    <location>
        <begin position="31"/>
        <end position="41"/>
    </location>
</feature>
<evidence type="ECO:0000313" key="2">
    <source>
        <dbReference type="EMBL" id="KAJ1346473.1"/>
    </source>
</evidence>
<name>A0AAD5LXV0_PARTN</name>
<dbReference type="AlphaFoldDB" id="A0AAD5LXV0"/>
<sequence>MTGLIHWYLLPDGGTIRTKRYCETLGPPQSGPATSTSPQSHSEPHVAKVTERKLTVLGWE</sequence>
<keyword evidence="3" id="KW-1185">Reference proteome</keyword>
<evidence type="ECO:0000256" key="1">
    <source>
        <dbReference type="SAM" id="MobiDB-lite"/>
    </source>
</evidence>
<gene>
    <name evidence="2" type="ORF">KIN20_001263</name>
</gene>